<dbReference type="NCBIfam" id="TIGR02189">
    <property type="entry name" value="GlrX-like_plant"/>
    <property type="match status" value="1"/>
</dbReference>
<keyword evidence="4" id="KW-0676">Redox-active center</keyword>
<dbReference type="CDD" id="cd03419">
    <property type="entry name" value="GRX_GRXh_1_2_like"/>
    <property type="match status" value="1"/>
</dbReference>
<dbReference type="Gene3D" id="3.40.30.10">
    <property type="entry name" value="Glutaredoxin"/>
    <property type="match status" value="1"/>
</dbReference>
<dbReference type="InterPro" id="IPR036249">
    <property type="entry name" value="Thioredoxin-like_sf"/>
</dbReference>
<evidence type="ECO:0000259" key="5">
    <source>
        <dbReference type="Pfam" id="PF00462"/>
    </source>
</evidence>
<evidence type="ECO:0000256" key="2">
    <source>
        <dbReference type="ARBA" id="ARBA00007568"/>
    </source>
</evidence>
<name>A0A5B6YS10_DAVIN</name>
<dbReference type="EMBL" id="GHES01004073">
    <property type="protein sequence ID" value="MPA34632.1"/>
    <property type="molecule type" value="Transcribed_RNA"/>
</dbReference>
<dbReference type="GO" id="GO:0005737">
    <property type="term" value="C:cytoplasm"/>
    <property type="evidence" value="ECO:0007669"/>
    <property type="project" value="UniProtKB-SubCell"/>
</dbReference>
<dbReference type="Pfam" id="PF00462">
    <property type="entry name" value="Glutaredoxin"/>
    <property type="match status" value="1"/>
</dbReference>
<comment type="similarity">
    <text evidence="2">Belongs to the glutaredoxin family. CC-type subfamily.</text>
</comment>
<evidence type="ECO:0000256" key="1">
    <source>
        <dbReference type="ARBA" id="ARBA00004496"/>
    </source>
</evidence>
<evidence type="ECO:0000256" key="3">
    <source>
        <dbReference type="ARBA" id="ARBA00022490"/>
    </source>
</evidence>
<comment type="subcellular location">
    <subcellularLocation>
        <location evidence="1">Cytoplasm</location>
    </subcellularLocation>
</comment>
<feature type="domain" description="Glutaredoxin" evidence="5">
    <location>
        <begin position="50"/>
        <end position="117"/>
    </location>
</feature>
<dbReference type="InterPro" id="IPR011905">
    <property type="entry name" value="GlrX-like_pln_2"/>
</dbReference>
<protein>
    <submittedName>
        <fullName evidence="6">Putative glutaredoxin-C9</fullName>
    </submittedName>
</protein>
<gene>
    <name evidence="6" type="ORF">Din_004073</name>
</gene>
<evidence type="ECO:0000256" key="4">
    <source>
        <dbReference type="ARBA" id="ARBA00023284"/>
    </source>
</evidence>
<dbReference type="PROSITE" id="PS51354">
    <property type="entry name" value="GLUTAREDOXIN_2"/>
    <property type="match status" value="1"/>
</dbReference>
<sequence>MQEALPYKTWLPISLKNHNEAKTAGNGNNGVVKGSKGDEDVKNMVSENAVIVFGRRGCCMSHVVKRLLQGLGVNPAVYEVDEEDEVGVVGELEIMIGAGDGKDARLQFPAVFIGGRLFGGLDRIMATHITGELIPILKQAGALWL</sequence>
<dbReference type="PANTHER" id="PTHR10168">
    <property type="entry name" value="GLUTAREDOXIN"/>
    <property type="match status" value="1"/>
</dbReference>
<proteinExistence type="inferred from homology"/>
<dbReference type="SUPFAM" id="SSF52833">
    <property type="entry name" value="Thioredoxin-like"/>
    <property type="match status" value="1"/>
</dbReference>
<dbReference type="AlphaFoldDB" id="A0A5B6YS10"/>
<evidence type="ECO:0000313" key="6">
    <source>
        <dbReference type="EMBL" id="MPA34632.1"/>
    </source>
</evidence>
<dbReference type="InterPro" id="IPR002109">
    <property type="entry name" value="Glutaredoxin"/>
</dbReference>
<accession>A0A5B6YS10</accession>
<keyword evidence="3" id="KW-0963">Cytoplasm</keyword>
<reference evidence="6" key="1">
    <citation type="submission" date="2019-08" db="EMBL/GenBank/DDBJ databases">
        <title>Reference gene set and small RNA set construction with multiple tissues from Davidia involucrata Baill.</title>
        <authorList>
            <person name="Yang H."/>
            <person name="Zhou C."/>
            <person name="Li G."/>
            <person name="Wang J."/>
            <person name="Gao P."/>
            <person name="Wang M."/>
            <person name="Wang R."/>
            <person name="Zhao Y."/>
        </authorList>
    </citation>
    <scope>NUCLEOTIDE SEQUENCE</scope>
    <source>
        <tissue evidence="6">Mixed with DoveR01_LX</tissue>
    </source>
</reference>
<organism evidence="6">
    <name type="scientific">Davidia involucrata</name>
    <name type="common">Dove tree</name>
    <dbReference type="NCBI Taxonomy" id="16924"/>
    <lineage>
        <taxon>Eukaryota</taxon>
        <taxon>Viridiplantae</taxon>
        <taxon>Streptophyta</taxon>
        <taxon>Embryophyta</taxon>
        <taxon>Tracheophyta</taxon>
        <taxon>Spermatophyta</taxon>
        <taxon>Magnoliopsida</taxon>
        <taxon>eudicotyledons</taxon>
        <taxon>Gunneridae</taxon>
        <taxon>Pentapetalae</taxon>
        <taxon>asterids</taxon>
        <taxon>Cornales</taxon>
        <taxon>Nyssaceae</taxon>
        <taxon>Davidia</taxon>
    </lineage>
</organism>